<evidence type="ECO:0000313" key="2">
    <source>
        <dbReference type="Proteomes" id="UP000251993"/>
    </source>
</evidence>
<dbReference type="Proteomes" id="UP000251993">
    <property type="component" value="Chromosome"/>
</dbReference>
<name>A0A344TRU1_9BACT</name>
<dbReference type="EMBL" id="CP030850">
    <property type="protein sequence ID" value="AXE21362.1"/>
    <property type="molecule type" value="Genomic_DNA"/>
</dbReference>
<dbReference type="KEGG" id="run:DR864_01155"/>
<sequence length="127" mass="14704">MDKRAFNTLVEYLEKVPAIEKPVASGSDENGLWWIKFSIDTFHPCAWKVVQEIGHVCNYLSLNERLPTVFYPVSPPPYLNGGPEEFLSWVIETKDKDFKPGTLMKWLEGHLPRPVDDLTQWLIDENE</sequence>
<protein>
    <submittedName>
        <fullName evidence="1">Uncharacterized protein</fullName>
    </submittedName>
</protein>
<gene>
    <name evidence="1" type="ORF">DR864_01155</name>
</gene>
<reference evidence="1 2" key="1">
    <citation type="submission" date="2018-07" db="EMBL/GenBank/DDBJ databases">
        <title>Genome sequencing of Runella.</title>
        <authorList>
            <person name="Baek M.-G."/>
            <person name="Yi H."/>
        </authorList>
    </citation>
    <scope>NUCLEOTIDE SEQUENCE [LARGE SCALE GENOMIC DNA]</scope>
    <source>
        <strain evidence="1 2">HYN0085</strain>
    </source>
</reference>
<dbReference type="RefSeq" id="WP_114070106.1">
    <property type="nucleotide sequence ID" value="NZ_CP030850.1"/>
</dbReference>
<proteinExistence type="predicted"/>
<dbReference type="AlphaFoldDB" id="A0A344TRU1"/>
<evidence type="ECO:0000313" key="1">
    <source>
        <dbReference type="EMBL" id="AXE21362.1"/>
    </source>
</evidence>
<accession>A0A344TRU1</accession>
<dbReference type="OrthoDB" id="8450629at2"/>
<keyword evidence="2" id="KW-1185">Reference proteome</keyword>
<organism evidence="1 2">
    <name type="scientific">Runella rosea</name>
    <dbReference type="NCBI Taxonomy" id="2259595"/>
    <lineage>
        <taxon>Bacteria</taxon>
        <taxon>Pseudomonadati</taxon>
        <taxon>Bacteroidota</taxon>
        <taxon>Cytophagia</taxon>
        <taxon>Cytophagales</taxon>
        <taxon>Spirosomataceae</taxon>
        <taxon>Runella</taxon>
    </lineage>
</organism>